<dbReference type="EMBL" id="JAUSVX010000001">
    <property type="protein sequence ID" value="MDQ0467097.1"/>
    <property type="molecule type" value="Genomic_DNA"/>
</dbReference>
<gene>
    <name evidence="3" type="ORF">QO011_000092</name>
</gene>
<dbReference type="InterPro" id="IPR015259">
    <property type="entry name" value="Methyl-teptahyd_DH_N"/>
</dbReference>
<dbReference type="GO" id="GO:0016491">
    <property type="term" value="F:oxidoreductase activity"/>
    <property type="evidence" value="ECO:0007669"/>
    <property type="project" value="UniProtKB-KW"/>
</dbReference>
<evidence type="ECO:0000259" key="2">
    <source>
        <dbReference type="Pfam" id="PF09176"/>
    </source>
</evidence>
<accession>A0ABU0IYL4</accession>
<name>A0ABU0IYL4_9HYPH</name>
<evidence type="ECO:0000313" key="4">
    <source>
        <dbReference type="Proteomes" id="UP001242480"/>
    </source>
</evidence>
<evidence type="ECO:0000313" key="3">
    <source>
        <dbReference type="EMBL" id="MDQ0467097.1"/>
    </source>
</evidence>
<sequence>MSRSILHMLSPLKHMSPFDVNMAVDAGFDVVVPYTGVTLEEVRSLVQDAIFSRSPGDGTRTTVFIAGKRAELALDMLDVARAAFVPPFRLNLFADPAGSFTTGAALVAVVGKVLRQAGHGALKDKAVTIFGGTGVVAFCAAVLCATEGARVTLAGHDGTARVGAIAAQMKQRFGVEVGAADGSSAEARAQAARAAAVVLSAGPAGVTILDAAQLAAASGLLVAADVNAVPPAGLEGVDVMADGKPFGAGKALAVGALAVGNVKYRTESGLFRRLLTADTPQVFDFRDAYKLALEIAG</sequence>
<dbReference type="InterPro" id="IPR046346">
    <property type="entry name" value="Aminoacid_DH-like_N_sf"/>
</dbReference>
<dbReference type="Gene3D" id="3.40.50.10280">
    <property type="entry name" value="Methylene-tetrahydromethanopterin dehydrogenase, N-terminal domain"/>
    <property type="match status" value="1"/>
</dbReference>
<dbReference type="SUPFAM" id="SSF51735">
    <property type="entry name" value="NAD(P)-binding Rossmann-fold domains"/>
    <property type="match status" value="1"/>
</dbReference>
<dbReference type="SUPFAM" id="SSF53223">
    <property type="entry name" value="Aminoacid dehydrogenase-like, N-terminal domain"/>
    <property type="match status" value="1"/>
</dbReference>
<dbReference type="Gene3D" id="3.40.50.720">
    <property type="entry name" value="NAD(P)-binding Rossmann-like Domain"/>
    <property type="match status" value="1"/>
</dbReference>
<comment type="caution">
    <text evidence="3">The sequence shown here is derived from an EMBL/GenBank/DDBJ whole genome shotgun (WGS) entry which is preliminary data.</text>
</comment>
<dbReference type="RefSeq" id="WP_307266315.1">
    <property type="nucleotide sequence ID" value="NZ_JAUSVX010000001.1"/>
</dbReference>
<reference evidence="3 4" key="1">
    <citation type="submission" date="2023-07" db="EMBL/GenBank/DDBJ databases">
        <title>Genomic Encyclopedia of Type Strains, Phase IV (KMG-IV): sequencing the most valuable type-strain genomes for metagenomic binning, comparative biology and taxonomic classification.</title>
        <authorList>
            <person name="Goeker M."/>
        </authorList>
    </citation>
    <scope>NUCLEOTIDE SEQUENCE [LARGE SCALE GENOMIC DNA]</scope>
    <source>
        <strain evidence="3 4">DSM 19619</strain>
    </source>
</reference>
<keyword evidence="4" id="KW-1185">Reference proteome</keyword>
<dbReference type="InterPro" id="IPR036291">
    <property type="entry name" value="NAD(P)-bd_dom_sf"/>
</dbReference>
<feature type="domain" description="Methylene-tetrahydromethanopterin dehydrogenase N-terminal" evidence="2">
    <location>
        <begin position="17"/>
        <end position="97"/>
    </location>
</feature>
<dbReference type="Pfam" id="PF09176">
    <property type="entry name" value="Mpt_N"/>
    <property type="match status" value="1"/>
</dbReference>
<dbReference type="Proteomes" id="UP001242480">
    <property type="component" value="Unassembled WGS sequence"/>
</dbReference>
<organism evidence="3 4">
    <name type="scientific">Labrys wisconsinensis</name>
    <dbReference type="NCBI Taxonomy" id="425677"/>
    <lineage>
        <taxon>Bacteria</taxon>
        <taxon>Pseudomonadati</taxon>
        <taxon>Pseudomonadota</taxon>
        <taxon>Alphaproteobacteria</taxon>
        <taxon>Hyphomicrobiales</taxon>
        <taxon>Xanthobacteraceae</taxon>
        <taxon>Labrys</taxon>
    </lineage>
</organism>
<keyword evidence="1 3" id="KW-0560">Oxidoreductase</keyword>
<proteinExistence type="predicted"/>
<evidence type="ECO:0000256" key="1">
    <source>
        <dbReference type="ARBA" id="ARBA00023002"/>
    </source>
</evidence>
<dbReference type="InterPro" id="IPR037089">
    <property type="entry name" value="Methyl-teptahyd_DH_N_sf"/>
</dbReference>
<protein>
    <submittedName>
        <fullName evidence="3">Methylene-tetrahydromethanopterin dehydrogenase</fullName>
        <ecNumber evidence="3">1.5.1.-</ecNumber>
    </submittedName>
</protein>
<dbReference type="EC" id="1.5.1.-" evidence="3"/>